<evidence type="ECO:0000256" key="11">
    <source>
        <dbReference type="ARBA" id="ARBA00022692"/>
    </source>
</evidence>
<evidence type="ECO:0000256" key="26">
    <source>
        <dbReference type="SAM" id="Phobius"/>
    </source>
</evidence>
<dbReference type="GO" id="GO:0005730">
    <property type="term" value="C:nucleolus"/>
    <property type="evidence" value="ECO:0007669"/>
    <property type="project" value="UniProtKB-SubCell"/>
</dbReference>
<evidence type="ECO:0000256" key="8">
    <source>
        <dbReference type="ARBA" id="ARBA00022490"/>
    </source>
</evidence>
<dbReference type="InterPro" id="IPR000597">
    <property type="entry name" value="Ribosomal_uL3"/>
</dbReference>
<dbReference type="Pfam" id="PF00153">
    <property type="entry name" value="Mito_carr"/>
    <property type="match status" value="3"/>
</dbReference>
<evidence type="ECO:0000256" key="9">
    <source>
        <dbReference type="ARBA" id="ARBA00022499"/>
    </source>
</evidence>
<dbReference type="PROSITE" id="PS00474">
    <property type="entry name" value="RIBOSOMAL_L3"/>
    <property type="match status" value="1"/>
</dbReference>
<keyword evidence="28" id="KW-1185">Reference proteome</keyword>
<dbReference type="PANTHER" id="PTHR11363">
    <property type="entry name" value="60S RIBOSOMAL PROTEIN L3-RELATED"/>
    <property type="match status" value="1"/>
</dbReference>
<keyword evidence="18 24" id="KW-0687">Ribonucleoprotein</keyword>
<evidence type="ECO:0000256" key="7">
    <source>
        <dbReference type="ARBA" id="ARBA00022481"/>
    </source>
</evidence>
<evidence type="ECO:0000256" key="1">
    <source>
        <dbReference type="ARBA" id="ARBA00004141"/>
    </source>
</evidence>
<keyword evidence="10" id="KW-0597">Phosphoprotein</keyword>
<dbReference type="PROSITE" id="PS50920">
    <property type="entry name" value="SOLCAR"/>
    <property type="match status" value="3"/>
</dbReference>
<comment type="caution">
    <text evidence="27">The sequence shown here is derived from an EMBL/GenBank/DDBJ whole genome shotgun (WGS) entry which is preliminary data.</text>
</comment>
<dbReference type="FunFam" id="2.40.30.10:FF:000351">
    <property type="entry name" value="Ribosomal protein L3"/>
    <property type="match status" value="1"/>
</dbReference>
<evidence type="ECO:0000256" key="5">
    <source>
        <dbReference type="ARBA" id="ARBA00006540"/>
    </source>
</evidence>
<comment type="subunit">
    <text evidence="22">Component of the large ribosomal subunit. Interacts with DHX33.</text>
</comment>
<feature type="compositionally biased region" description="Basic residues" evidence="25">
    <location>
        <begin position="402"/>
        <end position="415"/>
    </location>
</feature>
<evidence type="ECO:0000256" key="16">
    <source>
        <dbReference type="ARBA" id="ARBA00023136"/>
    </source>
</evidence>
<evidence type="ECO:0000313" key="27">
    <source>
        <dbReference type="EMBL" id="TWW70456.1"/>
    </source>
</evidence>
<dbReference type="Pfam" id="PF00297">
    <property type="entry name" value="Ribosomal_L3"/>
    <property type="match status" value="1"/>
</dbReference>
<evidence type="ECO:0000256" key="22">
    <source>
        <dbReference type="ARBA" id="ARBA00046482"/>
    </source>
</evidence>
<feature type="region of interest" description="Disordered" evidence="25">
    <location>
        <begin position="371"/>
        <end position="422"/>
    </location>
</feature>
<dbReference type="GO" id="GO:0003735">
    <property type="term" value="F:structural constituent of ribosome"/>
    <property type="evidence" value="ECO:0007669"/>
    <property type="project" value="InterPro"/>
</dbReference>
<keyword evidence="7" id="KW-0488">Methylation</keyword>
<feature type="repeat" description="Solcar" evidence="23">
    <location>
        <begin position="164"/>
        <end position="247"/>
    </location>
</feature>
<dbReference type="PANTHER" id="PTHR11363:SF4">
    <property type="entry name" value="LARGE RIBOSOMAL SUBUNIT PROTEIN UL3"/>
    <property type="match status" value="1"/>
</dbReference>
<dbReference type="EMBL" id="RHFK02000010">
    <property type="protein sequence ID" value="TWW70456.1"/>
    <property type="molecule type" value="Genomic_DNA"/>
</dbReference>
<feature type="transmembrane region" description="Helical" evidence="26">
    <location>
        <begin position="168"/>
        <end position="189"/>
    </location>
</feature>
<evidence type="ECO:0000256" key="15">
    <source>
        <dbReference type="ARBA" id="ARBA00022990"/>
    </source>
</evidence>
<dbReference type="InterPro" id="IPR002067">
    <property type="entry name" value="MCP"/>
</dbReference>
<evidence type="ECO:0000313" key="28">
    <source>
        <dbReference type="Proteomes" id="UP000324091"/>
    </source>
</evidence>
<evidence type="ECO:0000256" key="19">
    <source>
        <dbReference type="ARBA" id="ARBA00034092"/>
    </source>
</evidence>
<comment type="similarity">
    <text evidence="5 24">Belongs to the universal ribosomal protein uL3 family.</text>
</comment>
<dbReference type="Gene3D" id="2.40.30.10">
    <property type="entry name" value="Translation factors"/>
    <property type="match status" value="1"/>
</dbReference>
<dbReference type="InterPro" id="IPR018108">
    <property type="entry name" value="MCP_transmembrane"/>
</dbReference>
<feature type="repeat" description="Solcar" evidence="23">
    <location>
        <begin position="16"/>
        <end position="133"/>
    </location>
</feature>
<evidence type="ECO:0000256" key="18">
    <source>
        <dbReference type="ARBA" id="ARBA00023274"/>
    </source>
</evidence>
<dbReference type="Gene3D" id="4.10.960.10">
    <property type="entry name" value="Ribosomal protein L3, domain 3"/>
    <property type="match status" value="1"/>
</dbReference>
<evidence type="ECO:0000256" key="17">
    <source>
        <dbReference type="ARBA" id="ARBA00023242"/>
    </source>
</evidence>
<dbReference type="GO" id="GO:0003723">
    <property type="term" value="F:RNA binding"/>
    <property type="evidence" value="ECO:0007669"/>
    <property type="project" value="TreeGrafter"/>
</dbReference>
<dbReference type="FunFam" id="4.10.960.10:FF:000002">
    <property type="entry name" value="60S ribosomal protein L3"/>
    <property type="match status" value="1"/>
</dbReference>
<evidence type="ECO:0000256" key="13">
    <source>
        <dbReference type="ARBA" id="ARBA00022843"/>
    </source>
</evidence>
<dbReference type="InterPro" id="IPR009000">
    <property type="entry name" value="Transl_B-barrel_sf"/>
</dbReference>
<dbReference type="SUPFAM" id="SSF50447">
    <property type="entry name" value="Translation proteins"/>
    <property type="match status" value="1"/>
</dbReference>
<keyword evidence="16 23" id="KW-0472">Membrane</keyword>
<keyword evidence="14 24" id="KW-0689">Ribosomal protein</keyword>
<dbReference type="GO" id="GO:0022625">
    <property type="term" value="C:cytosolic large ribosomal subunit"/>
    <property type="evidence" value="ECO:0007669"/>
    <property type="project" value="TreeGrafter"/>
</dbReference>
<evidence type="ECO:0000256" key="24">
    <source>
        <dbReference type="RuleBase" id="RU003905"/>
    </source>
</evidence>
<comment type="function">
    <text evidence="19">Component of the large ribosomal subunit. The ribosome is a large ribonucleoprotein complex responsible for the synthesis of proteins in the cell.</text>
</comment>
<dbReference type="AlphaFoldDB" id="A0A5C6NTY7"/>
<evidence type="ECO:0000256" key="20">
    <source>
        <dbReference type="ARBA" id="ARBA00035243"/>
    </source>
</evidence>
<dbReference type="InterPro" id="IPR019926">
    <property type="entry name" value="Ribosomal_uL3_CS"/>
</dbReference>
<keyword evidence="11 23" id="KW-0812">Transmembrane</keyword>
<dbReference type="InterPro" id="IPR045077">
    <property type="entry name" value="L3_arc_euk"/>
</dbReference>
<keyword evidence="13" id="KW-0832">Ubl conjugation</keyword>
<dbReference type="SUPFAM" id="SSF103506">
    <property type="entry name" value="Mitochondrial carrier"/>
    <property type="match status" value="1"/>
</dbReference>
<keyword evidence="8" id="KW-0963">Cytoplasm</keyword>
<dbReference type="InterPro" id="IPR044892">
    <property type="entry name" value="Ribosomal_L3_dom_3_arc_sf"/>
</dbReference>
<evidence type="ECO:0000256" key="2">
    <source>
        <dbReference type="ARBA" id="ARBA00004496"/>
    </source>
</evidence>
<evidence type="ECO:0000256" key="12">
    <source>
        <dbReference type="ARBA" id="ARBA00022737"/>
    </source>
</evidence>
<sequence>MAACSHQQARLALCCGENVARICNVVLAGPNAVITPLDVVKIRLQAQQTPFYKGKCFLYCNGLLDHIYVCQKGNSCTRWYNTQTHFSGTLDAFVKITRYEGARSLWSGLPPTLMMSVPATVIYFTCYDQLRDYLRYSLGLQGNHIPLISGGIARCKSTPSCGQPVSLVTYRGCVFAVGAVTVLSPLELVRTKMQSRRRPYGELFACIRSAVSQDGVLSLWRGWGPTVLRDVPFSALYWFNYELLKSRLCQWCQLSEANVSISFTAGASSGAIAAILTLPFDVVKTRRQIQLGEMDSLGASLKRASSTWHIMKEIWAELGYRGLFAGFMPRVIKVAPACAIMISTYEFGKSFFRRRNLEGEWTKVFKLQGKEDLSTSPGSSAPPDTSHRKFSAPRHGSLGFLPRKRSRRHRGKAKSFPKDDPSKPVHMTAFLGYKAGMTHIVREVDRPGSKVNKKEVVEAVTIVETPPMIVIGVVGYVNTPSGLRSFKTIFAEHISDECKRRFYKNWYKSKKKAFTKYCKKWQDDEGKKQLEKDFNLMKKYCQVIRVITHTQMRLLPIRQKKSHLMEVQLNGGTISDKVDWAREKLEQSIPVNTVFTQDEMIDVIGITKGHGYKGVTSRWHTKKLPRKTHRGLRKVACIGAWHPARVAFSVARAGQKGYHHRTEINKKIYKIGQGFHTKDGKLVKSNASTDYDLSNKSINPLGGFVHYGEVTNDFVMLKGCVVGTKKRVLTLRKSLLVQTSRRALEKIDLKFIDTTSKFGHGRFQTMEEKKAFMGPLKKDRLAKEETA</sequence>
<keyword evidence="17" id="KW-0539">Nucleus</keyword>
<organism evidence="27 28">
    <name type="scientific">Takifugu flavidus</name>
    <name type="common">sansaifugu</name>
    <dbReference type="NCBI Taxonomy" id="433684"/>
    <lineage>
        <taxon>Eukaryota</taxon>
        <taxon>Metazoa</taxon>
        <taxon>Chordata</taxon>
        <taxon>Craniata</taxon>
        <taxon>Vertebrata</taxon>
        <taxon>Euteleostomi</taxon>
        <taxon>Actinopterygii</taxon>
        <taxon>Neopterygii</taxon>
        <taxon>Teleostei</taxon>
        <taxon>Neoteleostei</taxon>
        <taxon>Acanthomorphata</taxon>
        <taxon>Eupercaria</taxon>
        <taxon>Tetraodontiformes</taxon>
        <taxon>Tetradontoidea</taxon>
        <taxon>Tetraodontidae</taxon>
        <taxon>Takifugu</taxon>
    </lineage>
</organism>
<evidence type="ECO:0000256" key="6">
    <source>
        <dbReference type="ARBA" id="ARBA00022448"/>
    </source>
</evidence>
<keyword evidence="26" id="KW-1133">Transmembrane helix</keyword>
<protein>
    <recommendedName>
        <fullName evidence="20">Large ribosomal subunit protein uL3</fullName>
    </recommendedName>
    <alternativeName>
        <fullName evidence="21">60S ribosomal protein L3</fullName>
    </alternativeName>
</protein>
<dbReference type="Gene3D" id="1.50.40.10">
    <property type="entry name" value="Mitochondrial carrier domain"/>
    <property type="match status" value="1"/>
</dbReference>
<gene>
    <name evidence="27" type="ORF">D4764_18G0012620</name>
</gene>
<evidence type="ECO:0000256" key="3">
    <source>
        <dbReference type="ARBA" id="ARBA00004604"/>
    </source>
</evidence>
<evidence type="ECO:0000256" key="4">
    <source>
        <dbReference type="ARBA" id="ARBA00006375"/>
    </source>
</evidence>
<dbReference type="FunFam" id="2.40.30.10:FF:000079">
    <property type="entry name" value="60S ribosomal protein L3"/>
    <property type="match status" value="1"/>
</dbReference>
<evidence type="ECO:0000256" key="21">
    <source>
        <dbReference type="ARBA" id="ARBA00035354"/>
    </source>
</evidence>
<name>A0A5C6NTY7_9TELE</name>
<feature type="compositionally biased region" description="Polar residues" evidence="25">
    <location>
        <begin position="374"/>
        <end position="383"/>
    </location>
</feature>
<keyword evidence="12" id="KW-0677">Repeat</keyword>
<comment type="similarity">
    <text evidence="4">Belongs to the mitochondrial carrier (TC 2.A.29) family.</text>
</comment>
<keyword evidence="15" id="KW-0007">Acetylation</keyword>
<reference evidence="27 28" key="1">
    <citation type="submission" date="2019-04" db="EMBL/GenBank/DDBJ databases">
        <title>Chromosome genome assembly for Takifugu flavidus.</title>
        <authorList>
            <person name="Xiao S."/>
        </authorList>
    </citation>
    <scope>NUCLEOTIDE SEQUENCE [LARGE SCALE GENOMIC DNA]</scope>
    <source>
        <strain evidence="27">HTHZ2018</strain>
        <tissue evidence="27">Muscle</tissue>
    </source>
</reference>
<dbReference type="Gene3D" id="3.30.1430.10">
    <property type="match status" value="1"/>
</dbReference>
<dbReference type="FunFam" id="3.30.1430.10:FF:000001">
    <property type="entry name" value="60S ribosomal protein L3"/>
    <property type="match status" value="1"/>
</dbReference>
<dbReference type="GO" id="GO:0055085">
    <property type="term" value="P:transmembrane transport"/>
    <property type="evidence" value="ECO:0007669"/>
    <property type="project" value="InterPro"/>
</dbReference>
<keyword evidence="9" id="KW-1017">Isopeptide bond</keyword>
<proteinExistence type="inferred from homology"/>
<dbReference type="Proteomes" id="UP000324091">
    <property type="component" value="Chromosome 18"/>
</dbReference>
<evidence type="ECO:0000256" key="25">
    <source>
        <dbReference type="SAM" id="MobiDB-lite"/>
    </source>
</evidence>
<feature type="repeat" description="Solcar" evidence="23">
    <location>
        <begin position="257"/>
        <end position="351"/>
    </location>
</feature>
<keyword evidence="6" id="KW-0813">Transport</keyword>
<comment type="subcellular location">
    <subcellularLocation>
        <location evidence="2">Cytoplasm</location>
    </subcellularLocation>
    <subcellularLocation>
        <location evidence="1">Membrane</location>
        <topology evidence="1">Multi-pass membrane protein</topology>
    </subcellularLocation>
    <subcellularLocation>
        <location evidence="3">Nucleus</location>
        <location evidence="3">Nucleolus</location>
    </subcellularLocation>
</comment>
<evidence type="ECO:0000256" key="23">
    <source>
        <dbReference type="PROSITE-ProRule" id="PRU00282"/>
    </source>
</evidence>
<evidence type="ECO:0000256" key="10">
    <source>
        <dbReference type="ARBA" id="ARBA00022553"/>
    </source>
</evidence>
<dbReference type="InterPro" id="IPR023395">
    <property type="entry name" value="MCP_dom_sf"/>
</dbReference>
<accession>A0A5C6NTY7</accession>
<dbReference type="GO" id="GO:0016020">
    <property type="term" value="C:membrane"/>
    <property type="evidence" value="ECO:0007669"/>
    <property type="project" value="UniProtKB-SubCell"/>
</dbReference>
<evidence type="ECO:0000256" key="14">
    <source>
        <dbReference type="ARBA" id="ARBA00022980"/>
    </source>
</evidence>
<dbReference type="PRINTS" id="PR00926">
    <property type="entry name" value="MITOCARRIER"/>
</dbReference>
<dbReference type="GO" id="GO:0006412">
    <property type="term" value="P:translation"/>
    <property type="evidence" value="ECO:0007669"/>
    <property type="project" value="InterPro"/>
</dbReference>